<keyword evidence="10" id="KW-1185">Reference proteome</keyword>
<comment type="subcellular location">
    <subcellularLocation>
        <location evidence="1 7">Cell membrane</location>
        <topology evidence="1 7">Multi-pass membrane protein</topology>
    </subcellularLocation>
</comment>
<evidence type="ECO:0000256" key="3">
    <source>
        <dbReference type="ARBA" id="ARBA00022475"/>
    </source>
</evidence>
<keyword evidence="2 7" id="KW-0813">Transport</keyword>
<keyword evidence="5 7" id="KW-1133">Transmembrane helix</keyword>
<dbReference type="RefSeq" id="WP_153022600.1">
    <property type="nucleotide sequence ID" value="NZ_BAABIH010000010.1"/>
</dbReference>
<dbReference type="EMBL" id="CP045529">
    <property type="protein sequence ID" value="QFU99990.1"/>
    <property type="molecule type" value="Genomic_DNA"/>
</dbReference>
<feature type="transmembrane region" description="Helical" evidence="7">
    <location>
        <begin position="170"/>
        <end position="189"/>
    </location>
</feature>
<keyword evidence="4 7" id="KW-0812">Transmembrane</keyword>
<dbReference type="PANTHER" id="PTHR30151">
    <property type="entry name" value="ALKANE SULFONATE ABC TRANSPORTER-RELATED, MEMBRANE SUBUNIT"/>
    <property type="match status" value="1"/>
</dbReference>
<proteinExistence type="inferred from homology"/>
<feature type="transmembrane region" description="Helical" evidence="7">
    <location>
        <begin position="111"/>
        <end position="132"/>
    </location>
</feature>
<keyword evidence="6 7" id="KW-0472">Membrane</keyword>
<evidence type="ECO:0000313" key="10">
    <source>
        <dbReference type="Proteomes" id="UP000326702"/>
    </source>
</evidence>
<organism evidence="9 10">
    <name type="scientific">Luteimicrobium xylanilyticum</name>
    <dbReference type="NCBI Taxonomy" id="1133546"/>
    <lineage>
        <taxon>Bacteria</taxon>
        <taxon>Bacillati</taxon>
        <taxon>Actinomycetota</taxon>
        <taxon>Actinomycetes</taxon>
        <taxon>Micrococcales</taxon>
        <taxon>Luteimicrobium</taxon>
    </lineage>
</organism>
<sequence>MTVTARHPAPASAPVPAAATAVGAAATAEARGLVVEQLSGSTDRRRRIRVPRSVARLSGVVVVLAVWQLAAVTGRLPRTFLGSPVDVARAAGHLIADGELPAAIGASLQRVGVGLVLGLAAGIVLALVSGLSRIGEDLVDAPVQMLRTVPFAGLVPLLIIWLGVGETPKIVLIALGVTFPVYINLSAGIRQVDPGLVEAGRTLGLSRLGLVRHVVAGAALPQLLVGVRIALGVSWLALVFAEQISATSGIGYLMTSAQELLQTDTIVVCLVVYALLGLLADLVVRVLERVLLPWRRSFTPDDVQGGTR</sequence>
<dbReference type="Proteomes" id="UP000326702">
    <property type="component" value="Chromosome"/>
</dbReference>
<dbReference type="PANTHER" id="PTHR30151:SF38">
    <property type="entry name" value="ALIPHATIC SULFONATES TRANSPORT PERMEASE PROTEIN SSUC-RELATED"/>
    <property type="match status" value="1"/>
</dbReference>
<comment type="similarity">
    <text evidence="7">Belongs to the binding-protein-dependent transport system permease family.</text>
</comment>
<evidence type="ECO:0000313" key="9">
    <source>
        <dbReference type="EMBL" id="QFU99990.1"/>
    </source>
</evidence>
<evidence type="ECO:0000256" key="1">
    <source>
        <dbReference type="ARBA" id="ARBA00004651"/>
    </source>
</evidence>
<reference evidence="9 10" key="1">
    <citation type="submission" date="2019-10" db="EMBL/GenBank/DDBJ databases">
        <title>Genome sequence of Luteimicrobium xylanilyticum HY-24.</title>
        <authorList>
            <person name="Kim D.Y."/>
            <person name="Park H.-Y."/>
        </authorList>
    </citation>
    <scope>NUCLEOTIDE SEQUENCE [LARGE SCALE GENOMIC DNA]</scope>
    <source>
        <strain evidence="9 10">HY-24</strain>
    </source>
</reference>
<dbReference type="GO" id="GO:0042918">
    <property type="term" value="P:alkanesulfonate transmembrane transport"/>
    <property type="evidence" value="ECO:0007669"/>
    <property type="project" value="UniProtKB-ARBA"/>
</dbReference>
<dbReference type="OrthoDB" id="3173654at2"/>
<feature type="domain" description="ABC transmembrane type-1" evidence="8">
    <location>
        <begin position="104"/>
        <end position="284"/>
    </location>
</feature>
<evidence type="ECO:0000256" key="6">
    <source>
        <dbReference type="ARBA" id="ARBA00023136"/>
    </source>
</evidence>
<evidence type="ECO:0000256" key="4">
    <source>
        <dbReference type="ARBA" id="ARBA00022692"/>
    </source>
</evidence>
<dbReference type="InterPro" id="IPR035906">
    <property type="entry name" value="MetI-like_sf"/>
</dbReference>
<protein>
    <submittedName>
        <fullName evidence="9">Aliphatic sulfonates transport permease protein SsuC</fullName>
    </submittedName>
</protein>
<dbReference type="InterPro" id="IPR000515">
    <property type="entry name" value="MetI-like"/>
</dbReference>
<evidence type="ECO:0000256" key="7">
    <source>
        <dbReference type="RuleBase" id="RU363032"/>
    </source>
</evidence>
<feature type="transmembrane region" description="Helical" evidence="7">
    <location>
        <begin position="54"/>
        <end position="74"/>
    </location>
</feature>
<feature type="transmembrane region" description="Helical" evidence="7">
    <location>
        <begin position="266"/>
        <end position="287"/>
    </location>
</feature>
<dbReference type="GO" id="GO:0005886">
    <property type="term" value="C:plasma membrane"/>
    <property type="evidence" value="ECO:0007669"/>
    <property type="project" value="UniProtKB-SubCell"/>
</dbReference>
<dbReference type="CDD" id="cd06261">
    <property type="entry name" value="TM_PBP2"/>
    <property type="match status" value="1"/>
</dbReference>
<evidence type="ECO:0000256" key="2">
    <source>
        <dbReference type="ARBA" id="ARBA00022448"/>
    </source>
</evidence>
<evidence type="ECO:0000256" key="5">
    <source>
        <dbReference type="ARBA" id="ARBA00022989"/>
    </source>
</evidence>
<feature type="transmembrane region" description="Helical" evidence="7">
    <location>
        <begin position="210"/>
        <end position="229"/>
    </location>
</feature>
<evidence type="ECO:0000259" key="8">
    <source>
        <dbReference type="PROSITE" id="PS50928"/>
    </source>
</evidence>
<dbReference type="KEGG" id="lxl:KDY119_03526"/>
<gene>
    <name evidence="9" type="ORF">KDY119_03526</name>
</gene>
<dbReference type="PROSITE" id="PS50928">
    <property type="entry name" value="ABC_TM1"/>
    <property type="match status" value="1"/>
</dbReference>
<dbReference type="Pfam" id="PF00528">
    <property type="entry name" value="BPD_transp_1"/>
    <property type="match status" value="1"/>
</dbReference>
<dbReference type="FunFam" id="1.10.3720.10:FF:000003">
    <property type="entry name" value="Aliphatic sulfonate ABC transporter permease"/>
    <property type="match status" value="1"/>
</dbReference>
<dbReference type="Gene3D" id="1.10.3720.10">
    <property type="entry name" value="MetI-like"/>
    <property type="match status" value="1"/>
</dbReference>
<name>A0A5P9QG34_9MICO</name>
<dbReference type="SUPFAM" id="SSF161098">
    <property type="entry name" value="MetI-like"/>
    <property type="match status" value="1"/>
</dbReference>
<keyword evidence="3" id="KW-1003">Cell membrane</keyword>
<feature type="transmembrane region" description="Helical" evidence="7">
    <location>
        <begin position="144"/>
        <end position="164"/>
    </location>
</feature>
<accession>A0A5P9QG34</accession>
<dbReference type="AlphaFoldDB" id="A0A5P9QG34"/>